<dbReference type="InterPro" id="IPR010390">
    <property type="entry name" value="ABC-2_transporter-like"/>
</dbReference>
<sequence length="266" mass="27819">MVDLAPYRAVLSSRIRSQLAYRRSFALDVAGSAGVGLLEFLSVYVIFTNVTQLGGLDFAGVALVFAFANLGFSLADIVVGHVDALPTYLRSGTLDAFLLRPLSVLGQLVTSDVQLRRLGRCAVGVAILAVALPQASIDWGWGAALLVVAIPLVGAVIFAAVFVAAAAAQFWLVDGAEFTNAFVYGGSNAASYPTSVFTTPLRAAVTFVLPAAFTAYLPTLLLLGEPGPAWTPAWLGWFAPVAAVVAWVVALTGWKAGLRHYTGTGS</sequence>
<dbReference type="EMBL" id="JACBYE010000007">
    <property type="protein sequence ID" value="NYS92867.1"/>
    <property type="molecule type" value="Genomic_DNA"/>
</dbReference>
<evidence type="ECO:0000313" key="2">
    <source>
        <dbReference type="EMBL" id="NYS92867.1"/>
    </source>
</evidence>
<dbReference type="Proteomes" id="UP000561011">
    <property type="component" value="Unassembled WGS sequence"/>
</dbReference>
<accession>A0A853ER55</accession>
<organism evidence="2 3">
    <name type="scientific">Sanguibacter inulinus</name>
    <dbReference type="NCBI Taxonomy" id="60922"/>
    <lineage>
        <taxon>Bacteria</taxon>
        <taxon>Bacillati</taxon>
        <taxon>Actinomycetota</taxon>
        <taxon>Actinomycetes</taxon>
        <taxon>Micrococcales</taxon>
        <taxon>Sanguibacteraceae</taxon>
        <taxon>Sanguibacter</taxon>
    </lineage>
</organism>
<keyword evidence="3" id="KW-1185">Reference proteome</keyword>
<dbReference type="Pfam" id="PF06182">
    <property type="entry name" value="ABC2_membrane_6"/>
    <property type="match status" value="1"/>
</dbReference>
<feature type="transmembrane region" description="Helical" evidence="1">
    <location>
        <begin position="59"/>
        <end position="80"/>
    </location>
</feature>
<feature type="transmembrane region" description="Helical" evidence="1">
    <location>
        <begin position="118"/>
        <end position="137"/>
    </location>
</feature>
<keyword evidence="1" id="KW-0812">Transmembrane</keyword>
<name>A0A853ER55_9MICO</name>
<dbReference type="PANTHER" id="PTHR36833:SF1">
    <property type="entry name" value="INTEGRAL MEMBRANE TRANSPORT PROTEIN"/>
    <property type="match status" value="1"/>
</dbReference>
<dbReference type="AlphaFoldDB" id="A0A853ER55"/>
<dbReference type="PANTHER" id="PTHR36833">
    <property type="entry name" value="SLR0610 PROTEIN-RELATED"/>
    <property type="match status" value="1"/>
</dbReference>
<keyword evidence="1" id="KW-0472">Membrane</keyword>
<evidence type="ECO:0000313" key="3">
    <source>
        <dbReference type="Proteomes" id="UP000561011"/>
    </source>
</evidence>
<comment type="caution">
    <text evidence="2">The sequence shown here is derived from an EMBL/GenBank/DDBJ whole genome shotgun (WGS) entry which is preliminary data.</text>
</comment>
<feature type="transmembrane region" description="Helical" evidence="1">
    <location>
        <begin position="201"/>
        <end position="222"/>
    </location>
</feature>
<reference evidence="2 3" key="1">
    <citation type="submission" date="2020-07" db="EMBL/GenBank/DDBJ databases">
        <title>MOT database genomes.</title>
        <authorList>
            <person name="Joseph S."/>
            <person name="Aduse-Opoku J."/>
            <person name="Hashim A."/>
            <person name="Wade W."/>
            <person name="Curtis M."/>
        </authorList>
    </citation>
    <scope>NUCLEOTIDE SEQUENCE [LARGE SCALE GENOMIC DNA]</scope>
    <source>
        <strain evidence="2 3">DSM 100099</strain>
    </source>
</reference>
<keyword evidence="1" id="KW-1133">Transmembrane helix</keyword>
<feature type="transmembrane region" description="Helical" evidence="1">
    <location>
        <begin position="25"/>
        <end position="47"/>
    </location>
</feature>
<evidence type="ECO:0000256" key="1">
    <source>
        <dbReference type="SAM" id="Phobius"/>
    </source>
</evidence>
<dbReference type="RefSeq" id="WP_179912645.1">
    <property type="nucleotide sequence ID" value="NZ_JACBYE010000007.1"/>
</dbReference>
<feature type="transmembrane region" description="Helical" evidence="1">
    <location>
        <begin position="234"/>
        <end position="254"/>
    </location>
</feature>
<feature type="transmembrane region" description="Helical" evidence="1">
    <location>
        <begin position="143"/>
        <end position="168"/>
    </location>
</feature>
<proteinExistence type="predicted"/>
<protein>
    <submittedName>
        <fullName evidence="2">ABC-2 family transporter protein</fullName>
    </submittedName>
</protein>
<gene>
    <name evidence="2" type="ORF">HZZ10_04905</name>
</gene>